<keyword evidence="2" id="KW-0472">Membrane</keyword>
<keyword evidence="2" id="KW-1133">Transmembrane helix</keyword>
<evidence type="ECO:0000313" key="4">
    <source>
        <dbReference type="Proteomes" id="UP000054481"/>
    </source>
</evidence>
<dbReference type="NCBIfam" id="TIGR03296">
    <property type="entry name" value="M6dom_TIGR03296"/>
    <property type="match status" value="1"/>
</dbReference>
<dbReference type="InterPro" id="IPR008757">
    <property type="entry name" value="Peptidase_M6-like_domain"/>
</dbReference>
<keyword evidence="2" id="KW-0812">Transmembrane</keyword>
<protein>
    <recommendedName>
        <fullName evidence="5">Peptidase M6-like domain-containing protein</fullName>
    </recommendedName>
</protein>
<dbReference type="EMBL" id="KQ030509">
    <property type="protein sequence ID" value="KJZ76878.1"/>
    <property type="molecule type" value="Genomic_DNA"/>
</dbReference>
<evidence type="ECO:0000256" key="2">
    <source>
        <dbReference type="SAM" id="Phobius"/>
    </source>
</evidence>
<proteinExistence type="predicted"/>
<feature type="transmembrane region" description="Helical" evidence="2">
    <location>
        <begin position="69"/>
        <end position="88"/>
    </location>
</feature>
<dbReference type="GO" id="GO:0006508">
    <property type="term" value="P:proteolysis"/>
    <property type="evidence" value="ECO:0007669"/>
    <property type="project" value="InterPro"/>
</dbReference>
<keyword evidence="4" id="KW-1185">Reference proteome</keyword>
<gene>
    <name evidence="3" type="ORF">HIM_03755</name>
</gene>
<dbReference type="SUPFAM" id="SSF55486">
    <property type="entry name" value="Metalloproteases ('zincins'), catalytic domain"/>
    <property type="match status" value="1"/>
</dbReference>
<evidence type="ECO:0008006" key="5">
    <source>
        <dbReference type="Google" id="ProtNLM"/>
    </source>
</evidence>
<dbReference type="Proteomes" id="UP000054481">
    <property type="component" value="Unassembled WGS sequence"/>
</dbReference>
<evidence type="ECO:0000313" key="3">
    <source>
        <dbReference type="EMBL" id="KJZ76878.1"/>
    </source>
</evidence>
<reference evidence="3 4" key="1">
    <citation type="journal article" date="2014" name="Genome Biol. Evol.">
        <title>Comparative genomics and transcriptomics analyses reveal divergent lifestyle features of nematode endoparasitic fungus Hirsutella minnesotensis.</title>
        <authorList>
            <person name="Lai Y."/>
            <person name="Liu K."/>
            <person name="Zhang X."/>
            <person name="Zhang X."/>
            <person name="Li K."/>
            <person name="Wang N."/>
            <person name="Shu C."/>
            <person name="Wu Y."/>
            <person name="Wang C."/>
            <person name="Bushley K.E."/>
            <person name="Xiang M."/>
            <person name="Liu X."/>
        </authorList>
    </citation>
    <scope>NUCLEOTIDE SEQUENCE [LARGE SCALE GENOMIC DNA]</scope>
    <source>
        <strain evidence="3 4">3608</strain>
    </source>
</reference>
<dbReference type="AlphaFoldDB" id="A0A0F7ZVM6"/>
<name>A0A0F7ZVM6_9HYPO</name>
<feature type="compositionally biased region" description="Basic and acidic residues" evidence="1">
    <location>
        <begin position="30"/>
        <end position="44"/>
    </location>
</feature>
<dbReference type="OrthoDB" id="3852498at2759"/>
<accession>A0A0F7ZVM6</accession>
<organism evidence="3 4">
    <name type="scientific">Hirsutella minnesotensis 3608</name>
    <dbReference type="NCBI Taxonomy" id="1043627"/>
    <lineage>
        <taxon>Eukaryota</taxon>
        <taxon>Fungi</taxon>
        <taxon>Dikarya</taxon>
        <taxon>Ascomycota</taxon>
        <taxon>Pezizomycotina</taxon>
        <taxon>Sordariomycetes</taxon>
        <taxon>Hypocreomycetidae</taxon>
        <taxon>Hypocreales</taxon>
        <taxon>Ophiocordycipitaceae</taxon>
        <taxon>Hirsutella</taxon>
    </lineage>
</organism>
<dbReference type="GO" id="GO:0008233">
    <property type="term" value="F:peptidase activity"/>
    <property type="evidence" value="ECO:0007669"/>
    <property type="project" value="InterPro"/>
</dbReference>
<evidence type="ECO:0000256" key="1">
    <source>
        <dbReference type="SAM" id="MobiDB-lite"/>
    </source>
</evidence>
<sequence>MACRGRRRVFGCTRQAVPASDPPPVAQKVDTADDPKTSRFSDSRLPARRDVWTSPQHASAKMTAASKRWLSAPVAMVALFLLGAMGAATPSKAPRYGIFNHFAPIDPQKWVNPDDMTWADFKAPPDTEWNDPRSKGKKRNFNIALIAVDYEDRHFAITGPPNSTIYGNPMPAAANVAREDVPAFYRDLLNKPTKLNRGHTIHEYWMEDSGGRFGVDLTAFGVYRLPSMAYQYGLERWLNQGACPPGKECNLSLRQDSLAMWRKDVGDKKADSFELVFILSAGQDESSTWQEFGEMMFNSKEDIPDSFGPPRNARNDSSVNFAPTRYVEWTSWAAASNIWPNAGSGSSTQCESSGMGTYAHELSHLLNISDNYNNPYGKPLRRDFTGPWSMMSRGSFNGPGGPHTRWQIPSLQGGSMGSLHTVRDKFQLGLMEESSLRRISRETLGKVGVIVANITARSVQSNLMGLRVEMGTDLSPSCNISTDVLCDGGDYDNYDVEVIDRMGADSFQPDAGVMISKTKTEDTEPFQWTIDANPQDINLVNFIRPNGSASMATIGDYRQLADALFHAGTNSGSKAEYVDKENLLHFYIVDKHRTDKGVLSYTVGVRALNSTDKSRHSVKVSQGTRIRKKTTTGKGDFCSFKLTNSGKSANMFDSRYREYASLMGSDIIRLRAEVDNKRWRIEERNLLHAIKFGESKDVHIAAAADTLNPGPAVVTLTATSESNPTFQARAHCTLRLPF</sequence>
<feature type="region of interest" description="Disordered" evidence="1">
    <location>
        <begin position="15"/>
        <end position="44"/>
    </location>
</feature>